<dbReference type="Proteomes" id="UP001148203">
    <property type="component" value="Unassembled WGS sequence"/>
</dbReference>
<evidence type="ECO:0000256" key="2">
    <source>
        <dbReference type="ARBA" id="ARBA00022801"/>
    </source>
</evidence>
<dbReference type="Gene3D" id="3.20.20.140">
    <property type="entry name" value="Metal-dependent hydrolases"/>
    <property type="match status" value="1"/>
</dbReference>
<reference evidence="4 5" key="1">
    <citation type="submission" date="2022-05" db="EMBL/GenBank/DDBJ databases">
        <title>Novel Pseudomonas spp. Isolated from a Rainbow Trout Aquaculture Facility.</title>
        <authorList>
            <person name="Testerman T."/>
            <person name="Graf J."/>
        </authorList>
    </citation>
    <scope>NUCLEOTIDE SEQUENCE [LARGE SCALE GENOMIC DNA]</scope>
    <source>
        <strain evidence="4 5">ID681</strain>
    </source>
</reference>
<dbReference type="Pfam" id="PF01979">
    <property type="entry name" value="Amidohydro_1"/>
    <property type="match status" value="1"/>
</dbReference>
<dbReference type="InterPro" id="IPR050287">
    <property type="entry name" value="MTA/SAH_deaminase"/>
</dbReference>
<evidence type="ECO:0000313" key="4">
    <source>
        <dbReference type="EMBL" id="MDD0991429.1"/>
    </source>
</evidence>
<name>A0ABT5NTF8_9PSED</name>
<keyword evidence="5" id="KW-1185">Reference proteome</keyword>
<keyword evidence="2" id="KW-0378">Hydrolase</keyword>
<dbReference type="InterPro" id="IPR011059">
    <property type="entry name" value="Metal-dep_hydrolase_composite"/>
</dbReference>
<comment type="caution">
    <text evidence="4">The sequence shown here is derived from an EMBL/GenBank/DDBJ whole genome shotgun (WGS) entry which is preliminary data.</text>
</comment>
<sequence length="138" mass="14697">MSLGVDTLVLGGNANPFMLMQTCMNLAVACTGDEQAMTARDVLHWATQGAADIMGWGDKTGSITVGKRADLVMISTRNIGMIPVIDPVASVVQSATPADVTNIIANGRLVKRGGVMLGFDMHELAREARQGVHYLLER</sequence>
<dbReference type="PANTHER" id="PTHR43794">
    <property type="entry name" value="AMINOHYDROLASE SSNA-RELATED"/>
    <property type="match status" value="1"/>
</dbReference>
<evidence type="ECO:0000313" key="5">
    <source>
        <dbReference type="Proteomes" id="UP001148203"/>
    </source>
</evidence>
<dbReference type="EMBL" id="JAMDGY010000029">
    <property type="protein sequence ID" value="MDD0991429.1"/>
    <property type="molecule type" value="Genomic_DNA"/>
</dbReference>
<evidence type="ECO:0000259" key="3">
    <source>
        <dbReference type="Pfam" id="PF01979"/>
    </source>
</evidence>
<evidence type="ECO:0000256" key="1">
    <source>
        <dbReference type="ARBA" id="ARBA00006745"/>
    </source>
</evidence>
<gene>
    <name evidence="4" type="ORF">M5G11_12860</name>
</gene>
<feature type="domain" description="Amidohydrolase-related" evidence="3">
    <location>
        <begin position="2"/>
        <end position="110"/>
    </location>
</feature>
<comment type="similarity">
    <text evidence="1">Belongs to the metallo-dependent hydrolases superfamily. ATZ/TRZ family.</text>
</comment>
<proteinExistence type="inferred from homology"/>
<dbReference type="SUPFAM" id="SSF51338">
    <property type="entry name" value="Composite domain of metallo-dependent hydrolases"/>
    <property type="match status" value="1"/>
</dbReference>
<organism evidence="4 5">
    <name type="scientific">Pseudomonas fontis</name>
    <dbReference type="NCBI Taxonomy" id="2942633"/>
    <lineage>
        <taxon>Bacteria</taxon>
        <taxon>Pseudomonadati</taxon>
        <taxon>Pseudomonadota</taxon>
        <taxon>Gammaproteobacteria</taxon>
        <taxon>Pseudomonadales</taxon>
        <taxon>Pseudomonadaceae</taxon>
        <taxon>Pseudomonas</taxon>
    </lineage>
</organism>
<dbReference type="PANTHER" id="PTHR43794:SF11">
    <property type="entry name" value="AMIDOHYDROLASE-RELATED DOMAIN-CONTAINING PROTEIN"/>
    <property type="match status" value="1"/>
</dbReference>
<accession>A0ABT5NTF8</accession>
<dbReference type="Gene3D" id="2.30.40.10">
    <property type="entry name" value="Urease, subunit C, domain 1"/>
    <property type="match status" value="1"/>
</dbReference>
<protein>
    <submittedName>
        <fullName evidence="4">Amidohydrolase family protein</fullName>
    </submittedName>
</protein>
<dbReference type="InterPro" id="IPR006680">
    <property type="entry name" value="Amidohydro-rel"/>
</dbReference>